<reference evidence="1 2" key="1">
    <citation type="submission" date="2016-03" db="EMBL/GenBank/DDBJ databases">
        <title>Comparative genomics of the ectomycorrhizal sister species Rhizopogon vinicolor and Rhizopogon vesiculosus (Basidiomycota: Boletales) reveals a divergence of the mating type B locus.</title>
        <authorList>
            <person name="Mujic A.B."/>
            <person name="Kuo A."/>
            <person name="Tritt A."/>
            <person name="Lipzen A."/>
            <person name="Chen C."/>
            <person name="Johnson J."/>
            <person name="Sharma A."/>
            <person name="Barry K."/>
            <person name="Grigoriev I.V."/>
            <person name="Spatafora J.W."/>
        </authorList>
    </citation>
    <scope>NUCLEOTIDE SEQUENCE [LARGE SCALE GENOMIC DNA]</scope>
    <source>
        <strain evidence="1 2">AM-OR11-056</strain>
    </source>
</reference>
<proteinExistence type="predicted"/>
<protein>
    <submittedName>
        <fullName evidence="1">Uncharacterized protein</fullName>
    </submittedName>
</protein>
<gene>
    <name evidence="1" type="ORF">AZE42_05041</name>
</gene>
<dbReference type="AlphaFoldDB" id="A0A1J8Q2C5"/>
<organism evidence="1 2">
    <name type="scientific">Rhizopogon vesiculosus</name>
    <dbReference type="NCBI Taxonomy" id="180088"/>
    <lineage>
        <taxon>Eukaryota</taxon>
        <taxon>Fungi</taxon>
        <taxon>Dikarya</taxon>
        <taxon>Basidiomycota</taxon>
        <taxon>Agaricomycotina</taxon>
        <taxon>Agaricomycetes</taxon>
        <taxon>Agaricomycetidae</taxon>
        <taxon>Boletales</taxon>
        <taxon>Suillineae</taxon>
        <taxon>Rhizopogonaceae</taxon>
        <taxon>Rhizopogon</taxon>
    </lineage>
</organism>
<accession>A0A1J8Q2C5</accession>
<dbReference type="OrthoDB" id="2689636at2759"/>
<feature type="non-terminal residue" evidence="1">
    <location>
        <position position="115"/>
    </location>
</feature>
<dbReference type="STRING" id="180088.A0A1J8Q2C5"/>
<sequence length="115" mass="12227">MQNTGSGVVVLPQLTNLCYILVSDSRQHQPHQPAPETPLLTPAQTLTYSPTFPGHPLTRCLAQAKSKTVAGAEKFVGIDVQGNVDTVYCASLGMKINAKLGGVNALPKYPALEKL</sequence>
<dbReference type="EMBL" id="LVVM01003878">
    <property type="protein sequence ID" value="OJA14115.1"/>
    <property type="molecule type" value="Genomic_DNA"/>
</dbReference>
<evidence type="ECO:0000313" key="1">
    <source>
        <dbReference type="EMBL" id="OJA14115.1"/>
    </source>
</evidence>
<dbReference type="Proteomes" id="UP000183567">
    <property type="component" value="Unassembled WGS sequence"/>
</dbReference>
<comment type="caution">
    <text evidence="1">The sequence shown here is derived from an EMBL/GenBank/DDBJ whole genome shotgun (WGS) entry which is preliminary data.</text>
</comment>
<name>A0A1J8Q2C5_9AGAM</name>
<evidence type="ECO:0000313" key="2">
    <source>
        <dbReference type="Proteomes" id="UP000183567"/>
    </source>
</evidence>
<keyword evidence="2" id="KW-1185">Reference proteome</keyword>